<protein>
    <submittedName>
        <fullName evidence="3">Glycopeptide antibiotics resistance protein</fullName>
    </submittedName>
</protein>
<dbReference type="STRING" id="1423744.FC86_GL000642"/>
<dbReference type="InterPro" id="IPR006976">
    <property type="entry name" value="VanZ-like"/>
</dbReference>
<evidence type="ECO:0000313" key="4">
    <source>
        <dbReference type="Proteomes" id="UP000051378"/>
    </source>
</evidence>
<keyword evidence="1" id="KW-0812">Transmembrane</keyword>
<feature type="domain" description="VanZ-like" evidence="2">
    <location>
        <begin position="45"/>
        <end position="173"/>
    </location>
</feature>
<evidence type="ECO:0000259" key="2">
    <source>
        <dbReference type="Pfam" id="PF04892"/>
    </source>
</evidence>
<feature type="transmembrane region" description="Helical" evidence="1">
    <location>
        <begin position="12"/>
        <end position="28"/>
    </location>
</feature>
<proteinExistence type="predicted"/>
<keyword evidence="1" id="KW-0472">Membrane</keyword>
<dbReference type="Pfam" id="PF04892">
    <property type="entry name" value="VanZ"/>
    <property type="match status" value="1"/>
</dbReference>
<accession>A0A0R2DHG0</accession>
<dbReference type="AlphaFoldDB" id="A0A0R2DHG0"/>
<dbReference type="EMBL" id="AYZL01000020">
    <property type="protein sequence ID" value="KRN03537.1"/>
    <property type="molecule type" value="Genomic_DNA"/>
</dbReference>
<reference evidence="3 4" key="1">
    <citation type="journal article" date="2015" name="Genome Announc.">
        <title>Expanding the biotechnology potential of lactobacilli through comparative genomics of 213 strains and associated genera.</title>
        <authorList>
            <person name="Sun Z."/>
            <person name="Harris H.M."/>
            <person name="McCann A."/>
            <person name="Guo C."/>
            <person name="Argimon S."/>
            <person name="Zhang W."/>
            <person name="Yang X."/>
            <person name="Jeffery I.B."/>
            <person name="Cooney J.C."/>
            <person name="Kagawa T.F."/>
            <person name="Liu W."/>
            <person name="Song Y."/>
            <person name="Salvetti E."/>
            <person name="Wrobel A."/>
            <person name="Rasinkangas P."/>
            <person name="Parkhill J."/>
            <person name="Rea M.C."/>
            <person name="O'Sullivan O."/>
            <person name="Ritari J."/>
            <person name="Douillard F.P."/>
            <person name="Paul Ross R."/>
            <person name="Yang R."/>
            <person name="Briner A.E."/>
            <person name="Felis G.E."/>
            <person name="de Vos W.M."/>
            <person name="Barrangou R."/>
            <person name="Klaenhammer T.R."/>
            <person name="Caufield P.W."/>
            <person name="Cui Y."/>
            <person name="Zhang H."/>
            <person name="O'Toole P.W."/>
        </authorList>
    </citation>
    <scope>NUCLEOTIDE SEQUENCE [LARGE SCALE GENOMIC DNA]</scope>
    <source>
        <strain evidence="3 4">DSM 23037</strain>
    </source>
</reference>
<keyword evidence="4" id="KW-1185">Reference proteome</keyword>
<sequence>MELIFYSLDKTIFYFLIFVVGYTLYLKIQRKKQTKTHIVIILIMVFYLMLLLSLTVFRGIYFPWDIKFYFYRPLEQINLQVLDETVKLSFAKSQLDFFYNSFGNILWFMPLGFLMKLLFKKRFSMIRIVLISLLLSLSIEGMQFVLWTGVADVDDVIFNTIGGFLGSSLALMFQQIFNNFTKRSD</sequence>
<name>A0A0R2DHG0_9LACO</name>
<dbReference type="PATRIC" id="fig|1423744.4.peg.660"/>
<evidence type="ECO:0000256" key="1">
    <source>
        <dbReference type="SAM" id="Phobius"/>
    </source>
</evidence>
<feature type="transmembrane region" description="Helical" evidence="1">
    <location>
        <begin position="40"/>
        <end position="64"/>
    </location>
</feature>
<evidence type="ECO:0000313" key="3">
    <source>
        <dbReference type="EMBL" id="KRN03537.1"/>
    </source>
</evidence>
<feature type="transmembrane region" description="Helical" evidence="1">
    <location>
        <begin position="97"/>
        <end position="119"/>
    </location>
</feature>
<feature type="transmembrane region" description="Helical" evidence="1">
    <location>
        <begin position="126"/>
        <end position="150"/>
    </location>
</feature>
<dbReference type="InterPro" id="IPR053150">
    <property type="entry name" value="Teicoplanin_resist-assoc"/>
</dbReference>
<dbReference type="PANTHER" id="PTHR36834">
    <property type="entry name" value="MEMBRANE PROTEIN-RELATED"/>
    <property type="match status" value="1"/>
</dbReference>
<feature type="transmembrane region" description="Helical" evidence="1">
    <location>
        <begin position="156"/>
        <end position="173"/>
    </location>
</feature>
<dbReference type="PANTHER" id="PTHR36834:SF1">
    <property type="entry name" value="INTEGRAL MEMBRANE PROTEIN"/>
    <property type="match status" value="1"/>
</dbReference>
<comment type="caution">
    <text evidence="3">The sequence shown here is derived from an EMBL/GenBank/DDBJ whole genome shotgun (WGS) entry which is preliminary data.</text>
</comment>
<organism evidence="3 4">
    <name type="scientific">Holzapfeliella floricola DSM 23037 = JCM 16512</name>
    <dbReference type="NCBI Taxonomy" id="1423744"/>
    <lineage>
        <taxon>Bacteria</taxon>
        <taxon>Bacillati</taxon>
        <taxon>Bacillota</taxon>
        <taxon>Bacilli</taxon>
        <taxon>Lactobacillales</taxon>
        <taxon>Lactobacillaceae</taxon>
        <taxon>Holzapfeliella</taxon>
    </lineage>
</organism>
<keyword evidence="1" id="KW-1133">Transmembrane helix</keyword>
<gene>
    <name evidence="3" type="ORF">FC86_GL000642</name>
</gene>
<dbReference type="Proteomes" id="UP000051378">
    <property type="component" value="Unassembled WGS sequence"/>
</dbReference>